<feature type="transmembrane region" description="Helical" evidence="2">
    <location>
        <begin position="21"/>
        <end position="42"/>
    </location>
</feature>
<reference evidence="4" key="1">
    <citation type="journal article" date="2013" name="Nature">
        <title>Draft genome of the wheat A-genome progenitor Triticum urartu.</title>
        <authorList>
            <person name="Ling H.Q."/>
            <person name="Zhao S."/>
            <person name="Liu D."/>
            <person name="Wang J."/>
            <person name="Sun H."/>
            <person name="Zhang C."/>
            <person name="Fan H."/>
            <person name="Li D."/>
            <person name="Dong L."/>
            <person name="Tao Y."/>
            <person name="Gao C."/>
            <person name="Wu H."/>
            <person name="Li Y."/>
            <person name="Cui Y."/>
            <person name="Guo X."/>
            <person name="Zheng S."/>
            <person name="Wang B."/>
            <person name="Yu K."/>
            <person name="Liang Q."/>
            <person name="Yang W."/>
            <person name="Lou X."/>
            <person name="Chen J."/>
            <person name="Feng M."/>
            <person name="Jian J."/>
            <person name="Zhang X."/>
            <person name="Luo G."/>
            <person name="Jiang Y."/>
            <person name="Liu J."/>
            <person name="Wang Z."/>
            <person name="Sha Y."/>
            <person name="Zhang B."/>
            <person name="Wu H."/>
            <person name="Tang D."/>
            <person name="Shen Q."/>
            <person name="Xue P."/>
            <person name="Zou S."/>
            <person name="Wang X."/>
            <person name="Liu X."/>
            <person name="Wang F."/>
            <person name="Yang Y."/>
            <person name="An X."/>
            <person name="Dong Z."/>
            <person name="Zhang K."/>
            <person name="Zhang X."/>
            <person name="Luo M.C."/>
            <person name="Dvorak J."/>
            <person name="Tong Y."/>
            <person name="Wang J."/>
            <person name="Yang H."/>
            <person name="Li Z."/>
            <person name="Wang D."/>
            <person name="Zhang A."/>
            <person name="Wang J."/>
        </authorList>
    </citation>
    <scope>NUCLEOTIDE SEQUENCE</scope>
    <source>
        <strain evidence="4">cv. G1812</strain>
    </source>
</reference>
<keyword evidence="2" id="KW-0812">Transmembrane</keyword>
<evidence type="ECO:0000256" key="1">
    <source>
        <dbReference type="SAM" id="MobiDB-lite"/>
    </source>
</evidence>
<evidence type="ECO:0000256" key="2">
    <source>
        <dbReference type="SAM" id="Phobius"/>
    </source>
</evidence>
<keyword evidence="2" id="KW-0472">Membrane</keyword>
<accession>A0A8R7NYA9</accession>
<evidence type="ECO:0000313" key="4">
    <source>
        <dbReference type="Proteomes" id="UP000015106"/>
    </source>
</evidence>
<reference evidence="3" key="3">
    <citation type="submission" date="2022-06" db="UniProtKB">
        <authorList>
            <consortium name="EnsemblPlants"/>
        </authorList>
    </citation>
    <scope>IDENTIFICATION</scope>
</reference>
<feature type="region of interest" description="Disordered" evidence="1">
    <location>
        <begin position="75"/>
        <end position="100"/>
    </location>
</feature>
<proteinExistence type="predicted"/>
<dbReference type="EnsemblPlants" id="TuG1812G0100000783.01.T02">
    <property type="protein sequence ID" value="TuG1812G0100000783.01.T02.cds397421"/>
    <property type="gene ID" value="TuG1812G0100000783.01"/>
</dbReference>
<dbReference type="Proteomes" id="UP000015106">
    <property type="component" value="Chromosome 1"/>
</dbReference>
<protein>
    <submittedName>
        <fullName evidence="3">Uncharacterized protein</fullName>
    </submittedName>
</protein>
<dbReference type="AlphaFoldDB" id="A0A8R7NYA9"/>
<reference evidence="3" key="2">
    <citation type="submission" date="2018-03" db="EMBL/GenBank/DDBJ databases">
        <title>The Triticum urartu genome reveals the dynamic nature of wheat genome evolution.</title>
        <authorList>
            <person name="Ling H."/>
            <person name="Ma B."/>
            <person name="Shi X."/>
            <person name="Liu H."/>
            <person name="Dong L."/>
            <person name="Sun H."/>
            <person name="Cao Y."/>
            <person name="Gao Q."/>
            <person name="Zheng S."/>
            <person name="Li Y."/>
            <person name="Yu Y."/>
            <person name="Du H."/>
            <person name="Qi M."/>
            <person name="Li Y."/>
            <person name="Yu H."/>
            <person name="Cui Y."/>
            <person name="Wang N."/>
            <person name="Chen C."/>
            <person name="Wu H."/>
            <person name="Zhao Y."/>
            <person name="Zhang J."/>
            <person name="Li Y."/>
            <person name="Zhou W."/>
            <person name="Zhang B."/>
            <person name="Hu W."/>
            <person name="Eijk M."/>
            <person name="Tang J."/>
            <person name="Witsenboer H."/>
            <person name="Zhao S."/>
            <person name="Li Z."/>
            <person name="Zhang A."/>
            <person name="Wang D."/>
            <person name="Liang C."/>
        </authorList>
    </citation>
    <scope>NUCLEOTIDE SEQUENCE [LARGE SCALE GENOMIC DNA]</scope>
    <source>
        <strain evidence="3">cv. G1812</strain>
    </source>
</reference>
<keyword evidence="4" id="KW-1185">Reference proteome</keyword>
<evidence type="ECO:0000313" key="3">
    <source>
        <dbReference type="EnsemblPlants" id="TuG1812G0100000783.01.T02.cds397421"/>
    </source>
</evidence>
<name>A0A8R7NYA9_TRIUA</name>
<dbReference type="Gramene" id="TuG1812G0100000783.01.T02">
    <property type="protein sequence ID" value="TuG1812G0100000783.01.T02.cds397421"/>
    <property type="gene ID" value="TuG1812G0100000783.01"/>
</dbReference>
<keyword evidence="2" id="KW-1133">Transmembrane helix</keyword>
<sequence>MMNVTMLGCLSLLNHNFMKCCCRMQILGVFYSPLCIPFVFAFLQSYSLDGVIDYNFTSSMFILFFKHTWKLLQDTSPGRMRRPSRAEQSETGRGGRVRSA</sequence>
<organism evidence="3 4">
    <name type="scientific">Triticum urartu</name>
    <name type="common">Red wild einkorn</name>
    <name type="synonym">Crithodium urartu</name>
    <dbReference type="NCBI Taxonomy" id="4572"/>
    <lineage>
        <taxon>Eukaryota</taxon>
        <taxon>Viridiplantae</taxon>
        <taxon>Streptophyta</taxon>
        <taxon>Embryophyta</taxon>
        <taxon>Tracheophyta</taxon>
        <taxon>Spermatophyta</taxon>
        <taxon>Magnoliopsida</taxon>
        <taxon>Liliopsida</taxon>
        <taxon>Poales</taxon>
        <taxon>Poaceae</taxon>
        <taxon>BOP clade</taxon>
        <taxon>Pooideae</taxon>
        <taxon>Triticodae</taxon>
        <taxon>Triticeae</taxon>
        <taxon>Triticinae</taxon>
        <taxon>Triticum</taxon>
    </lineage>
</organism>